<evidence type="ECO:0000256" key="1">
    <source>
        <dbReference type="ARBA" id="ARBA00004651"/>
    </source>
</evidence>
<comment type="caution">
    <text evidence="10">The sequence shown here is derived from an EMBL/GenBank/DDBJ whole genome shotgun (WGS) entry which is preliminary data.</text>
</comment>
<dbReference type="GO" id="GO:0009401">
    <property type="term" value="P:phosphoenolpyruvate-dependent sugar phosphotransferase system"/>
    <property type="evidence" value="ECO:0007669"/>
    <property type="project" value="UniProtKB-KW"/>
</dbReference>
<evidence type="ECO:0000256" key="3">
    <source>
        <dbReference type="ARBA" id="ARBA00022475"/>
    </source>
</evidence>
<keyword evidence="3" id="KW-1003">Cell membrane</keyword>
<evidence type="ECO:0000256" key="6">
    <source>
        <dbReference type="ARBA" id="ARBA00022692"/>
    </source>
</evidence>
<evidence type="ECO:0000256" key="5">
    <source>
        <dbReference type="ARBA" id="ARBA00022683"/>
    </source>
</evidence>
<feature type="transmembrane region" description="Helical" evidence="9">
    <location>
        <begin position="27"/>
        <end position="47"/>
    </location>
</feature>
<organism evidence="10 11">
    <name type="scientific">Candidatus Cryosericum odellii</name>
    <dbReference type="NCBI Taxonomy" id="2290917"/>
    <lineage>
        <taxon>Bacteria</taxon>
        <taxon>Pseudomonadati</taxon>
        <taxon>Caldisericota/Cryosericota group</taxon>
        <taxon>Candidatus Cryosericota</taxon>
        <taxon>Candidatus Cryosericia</taxon>
        <taxon>Candidatus Cryosericales</taxon>
        <taxon>Candidatus Cryosericaceae</taxon>
        <taxon>Candidatus Cryosericum</taxon>
    </lineage>
</organism>
<dbReference type="Proteomes" id="UP000266489">
    <property type="component" value="Unassembled WGS sequence"/>
</dbReference>
<keyword evidence="7 9" id="KW-1133">Transmembrane helix</keyword>
<keyword evidence="6 9" id="KW-0812">Transmembrane</keyword>
<evidence type="ECO:0000256" key="2">
    <source>
        <dbReference type="ARBA" id="ARBA00022448"/>
    </source>
</evidence>
<comment type="subcellular location">
    <subcellularLocation>
        <location evidence="1">Cell membrane</location>
        <topology evidence="1">Multi-pass membrane protein</topology>
    </subcellularLocation>
</comment>
<dbReference type="PROSITE" id="PS51106">
    <property type="entry name" value="PTS_EIIC_TYPE_4"/>
    <property type="match status" value="1"/>
</dbReference>
<evidence type="ECO:0000313" key="11">
    <source>
        <dbReference type="Proteomes" id="UP000266489"/>
    </source>
</evidence>
<dbReference type="AlphaFoldDB" id="A0A398D2H4"/>
<evidence type="ECO:0000256" key="8">
    <source>
        <dbReference type="ARBA" id="ARBA00023136"/>
    </source>
</evidence>
<evidence type="ECO:0000313" key="10">
    <source>
        <dbReference type="EMBL" id="RIE09716.1"/>
    </source>
</evidence>
<keyword evidence="5" id="KW-0598">Phosphotransferase system</keyword>
<proteinExistence type="predicted"/>
<dbReference type="OrthoDB" id="3190125at2"/>
<evidence type="ECO:0000256" key="4">
    <source>
        <dbReference type="ARBA" id="ARBA00022597"/>
    </source>
</evidence>
<protein>
    <submittedName>
        <fullName evidence="10">PTS sugar transporter subunit IIC</fullName>
    </submittedName>
</protein>
<keyword evidence="4 10" id="KW-0762">Sugar transport</keyword>
<reference evidence="10 11" key="1">
    <citation type="submission" date="2018-09" db="EMBL/GenBank/DDBJ databases">
        <title>Discovery and Ecogenomic Context for Candidatus Cryosericales, a Global Caldiserica Order Active in Thawing Permafrost.</title>
        <authorList>
            <person name="Martinez M.A."/>
            <person name="Woodcroft B.J."/>
            <person name="Ignacio Espinoza J.C."/>
            <person name="Zayed A."/>
            <person name="Singleton C.M."/>
            <person name="Boyd J."/>
            <person name="Li Y.-F."/>
            <person name="Purvine S."/>
            <person name="Maughan H."/>
            <person name="Hodgkins S.B."/>
            <person name="Anderson D."/>
            <person name="Sederholm M."/>
            <person name="Temperton B."/>
            <person name="Saleska S.R."/>
            <person name="Tyson G.W."/>
            <person name="Rich V.I."/>
        </authorList>
    </citation>
    <scope>NUCLEOTIDE SEQUENCE [LARGE SCALE GENOMIC DNA]</scope>
    <source>
        <strain evidence="10 11">SMC5</strain>
    </source>
</reference>
<evidence type="ECO:0000256" key="9">
    <source>
        <dbReference type="SAM" id="Phobius"/>
    </source>
</evidence>
<dbReference type="EMBL" id="QXIU01000164">
    <property type="protein sequence ID" value="RIE09716.1"/>
    <property type="molecule type" value="Genomic_DNA"/>
</dbReference>
<gene>
    <name evidence="10" type="ORF">SMC5_06825</name>
</gene>
<keyword evidence="8 9" id="KW-0472">Membrane</keyword>
<dbReference type="Pfam" id="PF03609">
    <property type="entry name" value="EII-Sor"/>
    <property type="match status" value="1"/>
</dbReference>
<dbReference type="RefSeq" id="WP_119120114.1">
    <property type="nucleotide sequence ID" value="NZ_QXIU01000164.1"/>
</dbReference>
<name>A0A398D2H4_9BACT</name>
<dbReference type="GO" id="GO:0005886">
    <property type="term" value="C:plasma membrane"/>
    <property type="evidence" value="ECO:0007669"/>
    <property type="project" value="UniProtKB-SubCell"/>
</dbReference>
<keyword evidence="2" id="KW-0813">Transport</keyword>
<feature type="transmembrane region" description="Helical" evidence="9">
    <location>
        <begin position="108"/>
        <end position="127"/>
    </location>
</feature>
<sequence length="184" mass="19771">MSLWQALLIGLIGYASSIYAPWLFGGLGGWYTTGRPFIAGLIIGVILHDVKAGILMGAAIQALYIGLVTPGGAMPADVNFAAYIGIPLAIVSKLPASEAVALSVPLSFFGVGMVYLTVTINCLFVHWQDTLIKEGRLKRAIDVPVIGQITNFVVRFFPIFLISYFGSPYVAKLASIMPKMLETM</sequence>
<feature type="non-terminal residue" evidence="10">
    <location>
        <position position="184"/>
    </location>
</feature>
<accession>A0A398D2H4</accession>
<feature type="transmembrane region" description="Helical" evidence="9">
    <location>
        <begin position="152"/>
        <end position="171"/>
    </location>
</feature>
<dbReference type="InterPro" id="IPR004700">
    <property type="entry name" value="PTS_IIC_man"/>
</dbReference>
<evidence type="ECO:0000256" key="7">
    <source>
        <dbReference type="ARBA" id="ARBA00022989"/>
    </source>
</evidence>